<dbReference type="Proteomes" id="UP000637578">
    <property type="component" value="Unassembled WGS sequence"/>
</dbReference>
<comment type="caution">
    <text evidence="2">The sequence shown here is derived from an EMBL/GenBank/DDBJ whole genome shotgun (WGS) entry which is preliminary data.</text>
</comment>
<dbReference type="Pfam" id="PF14030">
    <property type="entry name" value="DUF4245"/>
    <property type="match status" value="1"/>
</dbReference>
<dbReference type="RefSeq" id="WP_189060338.1">
    <property type="nucleotide sequence ID" value="NZ_BMMK01000023.1"/>
</dbReference>
<feature type="transmembrane region" description="Helical" evidence="1">
    <location>
        <begin position="20"/>
        <end position="38"/>
    </location>
</feature>
<protein>
    <recommendedName>
        <fullName evidence="4">DUF4245 domain-containing protein</fullName>
    </recommendedName>
</protein>
<dbReference type="EMBL" id="BMMK01000023">
    <property type="protein sequence ID" value="GGM69149.1"/>
    <property type="molecule type" value="Genomic_DNA"/>
</dbReference>
<accession>A0A8J3CBA4</accession>
<keyword evidence="1" id="KW-1133">Transmembrane helix</keyword>
<keyword evidence="1" id="KW-0812">Transmembrane</keyword>
<gene>
    <name evidence="2" type="ORF">GCM10012275_44450</name>
</gene>
<keyword evidence="1" id="KW-0472">Membrane</keyword>
<reference evidence="2" key="2">
    <citation type="submission" date="2020-09" db="EMBL/GenBank/DDBJ databases">
        <authorList>
            <person name="Sun Q."/>
            <person name="Zhou Y."/>
        </authorList>
    </citation>
    <scope>NUCLEOTIDE SEQUENCE</scope>
    <source>
        <strain evidence="2">CGMCC 4.5737</strain>
    </source>
</reference>
<dbReference type="AlphaFoldDB" id="A0A8J3CBA4"/>
<evidence type="ECO:0000313" key="3">
    <source>
        <dbReference type="Proteomes" id="UP000637578"/>
    </source>
</evidence>
<organism evidence="2 3">
    <name type="scientific">Longimycelium tulufanense</name>
    <dbReference type="NCBI Taxonomy" id="907463"/>
    <lineage>
        <taxon>Bacteria</taxon>
        <taxon>Bacillati</taxon>
        <taxon>Actinomycetota</taxon>
        <taxon>Actinomycetes</taxon>
        <taxon>Pseudonocardiales</taxon>
        <taxon>Pseudonocardiaceae</taxon>
        <taxon>Longimycelium</taxon>
    </lineage>
</organism>
<evidence type="ECO:0000256" key="1">
    <source>
        <dbReference type="SAM" id="Phobius"/>
    </source>
</evidence>
<evidence type="ECO:0008006" key="4">
    <source>
        <dbReference type="Google" id="ProtNLM"/>
    </source>
</evidence>
<dbReference type="InterPro" id="IPR025339">
    <property type="entry name" value="DUF4245"/>
</dbReference>
<sequence>MSTPSNPPPRSRGQQGIRDIVMSLLFLLLIVFVMVGVTRGCSFSPGGPSVDQGVVPTVDPTAELHRAAKRVPFGVRQPELPAGWRANSAGVDRFGETTPKAYAVRVGWLSPSGHYLRLSQSNGAEADLVRFETGRQESSTSSVEVDGVRWTVYPGQRSERAWVTELDGHRVLVTGSGDEQEFRTLAGAVQGAPVLQVTRAPTPGG</sequence>
<evidence type="ECO:0000313" key="2">
    <source>
        <dbReference type="EMBL" id="GGM69149.1"/>
    </source>
</evidence>
<keyword evidence="3" id="KW-1185">Reference proteome</keyword>
<reference evidence="2" key="1">
    <citation type="journal article" date="2014" name="Int. J. Syst. Evol. Microbiol.">
        <title>Complete genome sequence of Corynebacterium casei LMG S-19264T (=DSM 44701T), isolated from a smear-ripened cheese.</title>
        <authorList>
            <consortium name="US DOE Joint Genome Institute (JGI-PGF)"/>
            <person name="Walter F."/>
            <person name="Albersmeier A."/>
            <person name="Kalinowski J."/>
            <person name="Ruckert C."/>
        </authorList>
    </citation>
    <scope>NUCLEOTIDE SEQUENCE</scope>
    <source>
        <strain evidence="2">CGMCC 4.5737</strain>
    </source>
</reference>
<proteinExistence type="predicted"/>
<name>A0A8J3CBA4_9PSEU</name>